<keyword evidence="2" id="KW-0540">Nuclease</keyword>
<sequence>MKPDKLSKLPVISWKDMEKCLANIGFTVVTIQENHLKMRRHDSSGLVTVIVPKSDELDRRTLKCILRVIGLSTRRFLEMR</sequence>
<evidence type="ECO:0000256" key="2">
    <source>
        <dbReference type="ARBA" id="ARBA00022722"/>
    </source>
</evidence>
<dbReference type="GO" id="GO:0003729">
    <property type="term" value="F:mRNA binding"/>
    <property type="evidence" value="ECO:0007669"/>
    <property type="project" value="InterPro"/>
</dbReference>
<dbReference type="InterPro" id="IPR038570">
    <property type="entry name" value="HicA_sf"/>
</dbReference>
<dbReference type="Pfam" id="PF07927">
    <property type="entry name" value="HicA_toxin"/>
    <property type="match status" value="1"/>
</dbReference>
<keyword evidence="8" id="KW-1185">Reference proteome</keyword>
<dbReference type="Gene3D" id="3.30.920.30">
    <property type="entry name" value="Hypothetical protein"/>
    <property type="match status" value="1"/>
</dbReference>
<dbReference type="SUPFAM" id="SSF54786">
    <property type="entry name" value="YcfA/nrd intein domain"/>
    <property type="match status" value="1"/>
</dbReference>
<reference evidence="7 8" key="1">
    <citation type="journal article" date="2015" name="Genome Announc.">
        <title>Complete Genome Sequence of Methanosphaerula palustris E1-9CT, a Hydrogenotrophic Methanogen Isolated from a Minerotrophic Fen Peatland.</title>
        <authorList>
            <person name="Cadillo-Quiroz H."/>
            <person name="Browne P."/>
            <person name="Kyrpides N."/>
            <person name="Woyke T."/>
            <person name="Goodwin L."/>
            <person name="Detter C."/>
            <person name="Yavitt J.B."/>
            <person name="Zinder S.H."/>
        </authorList>
    </citation>
    <scope>NUCLEOTIDE SEQUENCE [LARGE SCALE GENOMIC DNA]</scope>
    <source>
        <strain evidence="8">ATCC BAA-1556 / DSM 19958 / E1-9c</strain>
    </source>
</reference>
<dbReference type="GO" id="GO:0016787">
    <property type="term" value="F:hydrolase activity"/>
    <property type="evidence" value="ECO:0007669"/>
    <property type="project" value="UniProtKB-KW"/>
</dbReference>
<gene>
    <name evidence="7" type="ordered locus">Mpal_1233</name>
</gene>
<evidence type="ECO:0000256" key="3">
    <source>
        <dbReference type="ARBA" id="ARBA00022759"/>
    </source>
</evidence>
<keyword evidence="6" id="KW-0346">Stress response</keyword>
<proteinExistence type="predicted"/>
<organism evidence="7 8">
    <name type="scientific">Methanosphaerula palustris (strain ATCC BAA-1556 / DSM 19958 / E1-9c)</name>
    <dbReference type="NCBI Taxonomy" id="521011"/>
    <lineage>
        <taxon>Archaea</taxon>
        <taxon>Methanobacteriati</taxon>
        <taxon>Methanobacteriota</taxon>
        <taxon>Stenosarchaea group</taxon>
        <taxon>Methanomicrobia</taxon>
        <taxon>Methanomicrobiales</taxon>
        <taxon>Methanoregulaceae</taxon>
        <taxon>Methanosphaerula</taxon>
    </lineage>
</organism>
<keyword evidence="5" id="KW-0694">RNA-binding</keyword>
<evidence type="ECO:0000313" key="8">
    <source>
        <dbReference type="Proteomes" id="UP000002457"/>
    </source>
</evidence>
<evidence type="ECO:0000256" key="1">
    <source>
        <dbReference type="ARBA" id="ARBA00022649"/>
    </source>
</evidence>
<keyword evidence="4" id="KW-0378">Hydrolase</keyword>
<dbReference type="AlphaFoldDB" id="B8GHG6"/>
<keyword evidence="1" id="KW-1277">Toxin-antitoxin system</keyword>
<protein>
    <recommendedName>
        <fullName evidence="9">YcfA family protein</fullName>
    </recommendedName>
</protein>
<keyword evidence="3" id="KW-0255">Endonuclease</keyword>
<dbReference type="eggNOG" id="arCOG03086">
    <property type="taxonomic scope" value="Archaea"/>
</dbReference>
<dbReference type="GeneID" id="7271511"/>
<dbReference type="EMBL" id="CP001338">
    <property type="protein sequence ID" value="ACL16571.1"/>
    <property type="molecule type" value="Genomic_DNA"/>
</dbReference>
<dbReference type="RefSeq" id="WP_012617890.1">
    <property type="nucleotide sequence ID" value="NC_011832.1"/>
</dbReference>
<dbReference type="GO" id="GO:0004519">
    <property type="term" value="F:endonuclease activity"/>
    <property type="evidence" value="ECO:0007669"/>
    <property type="project" value="UniProtKB-KW"/>
</dbReference>
<evidence type="ECO:0000256" key="5">
    <source>
        <dbReference type="ARBA" id="ARBA00022884"/>
    </source>
</evidence>
<dbReference type="KEGG" id="mpl:Mpal_1233"/>
<accession>B8GHG6</accession>
<name>B8GHG6_METPE</name>
<dbReference type="HOGENOM" id="CLU_164851_6_4_2"/>
<evidence type="ECO:0000256" key="6">
    <source>
        <dbReference type="ARBA" id="ARBA00023016"/>
    </source>
</evidence>
<evidence type="ECO:0000313" key="7">
    <source>
        <dbReference type="EMBL" id="ACL16571.1"/>
    </source>
</evidence>
<dbReference type="Proteomes" id="UP000002457">
    <property type="component" value="Chromosome"/>
</dbReference>
<evidence type="ECO:0008006" key="9">
    <source>
        <dbReference type="Google" id="ProtNLM"/>
    </source>
</evidence>
<evidence type="ECO:0000256" key="4">
    <source>
        <dbReference type="ARBA" id="ARBA00022801"/>
    </source>
</evidence>
<dbReference type="InterPro" id="IPR012933">
    <property type="entry name" value="HicA_mRNA_interferase"/>
</dbReference>